<evidence type="ECO:0000256" key="9">
    <source>
        <dbReference type="ARBA" id="ARBA00022989"/>
    </source>
</evidence>
<dbReference type="GO" id="GO:0005524">
    <property type="term" value="F:ATP binding"/>
    <property type="evidence" value="ECO:0007669"/>
    <property type="project" value="UniProtKB-KW"/>
</dbReference>
<dbReference type="InterPro" id="IPR000595">
    <property type="entry name" value="cNMP-bd_dom"/>
</dbReference>
<evidence type="ECO:0000259" key="14">
    <source>
        <dbReference type="PROSITE" id="PS50929"/>
    </source>
</evidence>
<dbReference type="CDD" id="cd00038">
    <property type="entry name" value="CAP_ED"/>
    <property type="match status" value="1"/>
</dbReference>
<evidence type="ECO:0000256" key="8">
    <source>
        <dbReference type="ARBA" id="ARBA00022840"/>
    </source>
</evidence>
<keyword evidence="9 11" id="KW-1133">Transmembrane helix</keyword>
<dbReference type="GO" id="GO:0016887">
    <property type="term" value="F:ATP hydrolysis activity"/>
    <property type="evidence" value="ECO:0007669"/>
    <property type="project" value="InterPro"/>
</dbReference>
<keyword evidence="7" id="KW-0645">Protease</keyword>
<reference evidence="17" key="1">
    <citation type="submission" date="2018-03" db="EMBL/GenBank/DDBJ databases">
        <title>Ecological and genomic features of two cosmopolitan and abundant freshwater picocyanobacteria.</title>
        <authorList>
            <person name="Cabello-Yeves P.J."/>
            <person name="Picazo A."/>
            <person name="Camacho A."/>
            <person name="Callieri C."/>
            <person name="Rosselli R."/>
            <person name="Roda-Garcia J."/>
            <person name="Coutinho F.H."/>
            <person name="Rodriguez-Valera F."/>
        </authorList>
    </citation>
    <scope>NUCLEOTIDE SEQUENCE [LARGE SCALE GENOMIC DNA]</scope>
    <source>
        <strain evidence="17">Tous</strain>
    </source>
</reference>
<evidence type="ECO:0000256" key="1">
    <source>
        <dbReference type="ARBA" id="ARBA00004651"/>
    </source>
</evidence>
<feature type="domain" description="ABC transmembrane type-1" evidence="14">
    <location>
        <begin position="481"/>
        <end position="760"/>
    </location>
</feature>
<dbReference type="CDD" id="cd18782">
    <property type="entry name" value="ABC_6TM_PrtD_LapB_HlyB_like"/>
    <property type="match status" value="1"/>
</dbReference>
<evidence type="ECO:0000256" key="4">
    <source>
        <dbReference type="ARBA" id="ARBA00022692"/>
    </source>
</evidence>
<dbReference type="PROSITE" id="PS50929">
    <property type="entry name" value="ABC_TM1F"/>
    <property type="match status" value="1"/>
</dbReference>
<evidence type="ECO:0000313" key="16">
    <source>
        <dbReference type="EMBL" id="PSI01698.1"/>
    </source>
</evidence>
<dbReference type="Pfam" id="PF00005">
    <property type="entry name" value="ABC_tran"/>
    <property type="match status" value="1"/>
</dbReference>
<keyword evidence="4 11" id="KW-0812">Transmembrane</keyword>
<dbReference type="InterPro" id="IPR039421">
    <property type="entry name" value="Type_1_exporter"/>
</dbReference>
<dbReference type="PANTHER" id="PTHR43394:SF1">
    <property type="entry name" value="ATP-BINDING CASSETTE SUB-FAMILY B MEMBER 10, MITOCHONDRIAL"/>
    <property type="match status" value="1"/>
</dbReference>
<proteinExistence type="predicted"/>
<dbReference type="Pfam" id="PF00664">
    <property type="entry name" value="ABC_membrane"/>
    <property type="match status" value="1"/>
</dbReference>
<dbReference type="Gene3D" id="3.40.50.300">
    <property type="entry name" value="P-loop containing nucleotide triphosphate hydrolases"/>
    <property type="match status" value="1"/>
</dbReference>
<dbReference type="PROSITE" id="PS50042">
    <property type="entry name" value="CNMP_BINDING_3"/>
    <property type="match status" value="1"/>
</dbReference>
<dbReference type="CDD" id="cd02259">
    <property type="entry name" value="Peptidase_C39_like"/>
    <property type="match status" value="1"/>
</dbReference>
<dbReference type="InterPro" id="IPR005074">
    <property type="entry name" value="Peptidase_C39"/>
</dbReference>
<dbReference type="InterPro" id="IPR027417">
    <property type="entry name" value="P-loop_NTPase"/>
</dbReference>
<dbReference type="Gene3D" id="2.60.120.10">
    <property type="entry name" value="Jelly Rolls"/>
    <property type="match status" value="1"/>
</dbReference>
<dbReference type="Gene3D" id="1.20.1560.10">
    <property type="entry name" value="ABC transporter type 1, transmembrane domain"/>
    <property type="match status" value="1"/>
</dbReference>
<dbReference type="GO" id="GO:0008234">
    <property type="term" value="F:cysteine-type peptidase activity"/>
    <property type="evidence" value="ECO:0007669"/>
    <property type="project" value="UniProtKB-KW"/>
</dbReference>
<accession>A0A2P7EEQ5</accession>
<feature type="transmembrane region" description="Helical" evidence="11">
    <location>
        <begin position="515"/>
        <end position="539"/>
    </location>
</feature>
<dbReference type="AlphaFoldDB" id="A0A2P7EEQ5"/>
<dbReference type="InterPro" id="IPR014710">
    <property type="entry name" value="RmlC-like_jellyroll"/>
</dbReference>
<evidence type="ECO:0000259" key="12">
    <source>
        <dbReference type="PROSITE" id="PS50042"/>
    </source>
</evidence>
<feature type="domain" description="Peptidase C39" evidence="15">
    <location>
        <begin position="328"/>
        <end position="449"/>
    </location>
</feature>
<dbReference type="PROSITE" id="PS50893">
    <property type="entry name" value="ABC_TRANSPORTER_2"/>
    <property type="match status" value="1"/>
</dbReference>
<evidence type="ECO:0000256" key="11">
    <source>
        <dbReference type="SAM" id="Phobius"/>
    </source>
</evidence>
<protein>
    <submittedName>
        <fullName evidence="16">Type I secretion system permease/ATPase</fullName>
    </submittedName>
</protein>
<feature type="domain" description="ABC transporter" evidence="13">
    <location>
        <begin position="795"/>
        <end position="1030"/>
    </location>
</feature>
<organism evidence="16 17">
    <name type="scientific">Synechococcus lacustris str. Tous</name>
    <dbReference type="NCBI Taxonomy" id="1910958"/>
    <lineage>
        <taxon>Bacteria</taxon>
        <taxon>Bacillati</taxon>
        <taxon>Cyanobacteriota</taxon>
        <taxon>Cyanophyceae</taxon>
        <taxon>Synechococcales</taxon>
        <taxon>Synechococcaceae</taxon>
        <taxon>Synechococcus</taxon>
    </lineage>
</organism>
<feature type="transmembrane region" description="Helical" evidence="11">
    <location>
        <begin position="619"/>
        <end position="639"/>
    </location>
</feature>
<evidence type="ECO:0000256" key="3">
    <source>
        <dbReference type="ARBA" id="ARBA00022475"/>
    </source>
</evidence>
<dbReference type="InterPro" id="IPR017871">
    <property type="entry name" value="ABC_transporter-like_CS"/>
</dbReference>
<dbReference type="Pfam" id="PF03412">
    <property type="entry name" value="Peptidase_C39"/>
    <property type="match status" value="1"/>
</dbReference>
<keyword evidence="6" id="KW-0378">Hydrolase</keyword>
<evidence type="ECO:0000313" key="17">
    <source>
        <dbReference type="Proteomes" id="UP000240206"/>
    </source>
</evidence>
<feature type="transmembrane region" description="Helical" evidence="11">
    <location>
        <begin position="481"/>
        <end position="503"/>
    </location>
</feature>
<evidence type="ECO:0000259" key="15">
    <source>
        <dbReference type="PROSITE" id="PS50990"/>
    </source>
</evidence>
<dbReference type="SMART" id="SM00382">
    <property type="entry name" value="AAA"/>
    <property type="match status" value="1"/>
</dbReference>
<evidence type="ECO:0000256" key="7">
    <source>
        <dbReference type="ARBA" id="ARBA00022807"/>
    </source>
</evidence>
<dbReference type="PROSITE" id="PS50990">
    <property type="entry name" value="PEPTIDASE_C39"/>
    <property type="match status" value="1"/>
</dbReference>
<dbReference type="SUPFAM" id="SSF90123">
    <property type="entry name" value="ABC transporter transmembrane region"/>
    <property type="match status" value="1"/>
</dbReference>
<dbReference type="RefSeq" id="WP_106499839.1">
    <property type="nucleotide sequence ID" value="NZ_PXVC01000022.1"/>
</dbReference>
<gene>
    <name evidence="16" type="ORF">C7K08_06525</name>
</gene>
<dbReference type="FunFam" id="3.40.50.300:FF:000221">
    <property type="entry name" value="Multidrug ABC transporter ATP-binding protein"/>
    <property type="match status" value="1"/>
</dbReference>
<comment type="caution">
    <text evidence="16">The sequence shown here is derived from an EMBL/GenBank/DDBJ whole genome shotgun (WGS) entry which is preliminary data.</text>
</comment>
<feature type="transmembrane region" description="Helical" evidence="11">
    <location>
        <begin position="587"/>
        <end position="613"/>
    </location>
</feature>
<dbReference type="InterPro" id="IPR003593">
    <property type="entry name" value="AAA+_ATPase"/>
</dbReference>
<evidence type="ECO:0000256" key="6">
    <source>
        <dbReference type="ARBA" id="ARBA00022801"/>
    </source>
</evidence>
<dbReference type="InterPro" id="IPR011527">
    <property type="entry name" value="ABC1_TM_dom"/>
</dbReference>
<dbReference type="PROSITE" id="PS00211">
    <property type="entry name" value="ABC_TRANSPORTER_1"/>
    <property type="match status" value="1"/>
</dbReference>
<keyword evidence="17" id="KW-1185">Reference proteome</keyword>
<dbReference type="GO" id="GO:0006508">
    <property type="term" value="P:proteolysis"/>
    <property type="evidence" value="ECO:0007669"/>
    <property type="project" value="InterPro"/>
</dbReference>
<keyword evidence="10 11" id="KW-0472">Membrane</keyword>
<comment type="subcellular location">
    <subcellularLocation>
        <location evidence="1">Cell membrane</location>
        <topology evidence="1">Multi-pass membrane protein</topology>
    </subcellularLocation>
</comment>
<dbReference type="SUPFAM" id="SSF52540">
    <property type="entry name" value="P-loop containing nucleoside triphosphate hydrolases"/>
    <property type="match status" value="1"/>
</dbReference>
<dbReference type="GO" id="GO:0005886">
    <property type="term" value="C:plasma membrane"/>
    <property type="evidence" value="ECO:0007669"/>
    <property type="project" value="UniProtKB-SubCell"/>
</dbReference>
<dbReference type="EMBL" id="PXVC01000022">
    <property type="protein sequence ID" value="PSI01698.1"/>
    <property type="molecule type" value="Genomic_DNA"/>
</dbReference>
<dbReference type="InterPro" id="IPR018490">
    <property type="entry name" value="cNMP-bd_dom_sf"/>
</dbReference>
<dbReference type="InterPro" id="IPR003439">
    <property type="entry name" value="ABC_transporter-like_ATP-bd"/>
</dbReference>
<keyword evidence="2" id="KW-0813">Transport</keyword>
<sequence length="1049" mass="116629">MTEINNSLRDTLLLFPFLADQPSEIIDELSRNAKYVKYKLGDTLARLNQAQQNVFFIIQGSIRSVVYSKNLPKQLATLQKFQAGSLTGWSAISCGRSLETLIAISETVVIAVPYTAMQSAMAMNTAFANRIRQSINPSEIFYVLEAYLNKYPFVIGLKLIPTAQQLAEDSQVLSISISQFLSLGTQELIAKLPEGRTWIASSANLPSGCVIEDAEVFLRNINPDNTNQEILVRFLGIKSTKLEQLLEETEVKDTNQTTTNLETKLFQSWKNHEAAVRSKKILPSQANNENSNNQLTIADETPQLPDPEPIHIEEIQTRPISSFPFHKGIGSLDSQIAAFRMLADHLTIPFRKELFKRIFGDQVNRHGIVSLALCGAVAESIGLQTQLLELEAEAVSRLEYPLLLLWGDGLAIIYRYTKGKFLLGIPSVGLVELNPDEFKDQWGAAGELLLLRKLDTTPTRRFGFKWFIPALTKYRAVLTEVLLASFFMQLFGLINPLLIQQVIDKAIINSSPDALGILGLLLVVFAIFEGLLLCLRTFLFNDTTNRLDLSLGTEIMDHLLRLPLSYFDRRPVGEVSSRISEMEKIRAFLTGTALTTILDAVFAFIYVIVMLIYSWQLTLISLAVIPILIILTIIVSPIVRSRLQKRALASAKTQSHLLEVIGSMITVKAQNIELRSRWKWQELYTDFIAEGFDVTLISTTASSINDFLNKLSGLLVIWAGAYLVLSGDLTLGELIAFRVIAGYVTTPLLRMTGVWQSIQETALSLERLSDVIDTPVEAPEDNSTRISMPPIIGLVEFRDVEFRYQRTSPLLLKSISLKIDPGQFVAVVGLSGSGKSTITKLLTRLYNPESGLILLDNVDINKVELYSLRRQFGVVPQESILYDGSIEQNISLTSPEATTEEVIEAAKVACAHDFIMSLPAGYSNQVGEKGSNLSGGQRQRIAIARTILQRPKMLIMDEATSALDYQTERVVCDNLMKELQNRTTIFITHRLSSITSADKIIMMGDGKIIESGTHIELMSLKGAYYTLFRQQSKSSSSSPGKMPAGLVLA</sequence>
<dbReference type="Gene3D" id="3.90.70.10">
    <property type="entry name" value="Cysteine proteinases"/>
    <property type="match status" value="1"/>
</dbReference>
<dbReference type="SUPFAM" id="SSF51206">
    <property type="entry name" value="cAMP-binding domain-like"/>
    <property type="match status" value="1"/>
</dbReference>
<name>A0A2P7EEQ5_9SYNE</name>
<dbReference type="Proteomes" id="UP000240206">
    <property type="component" value="Unassembled WGS sequence"/>
</dbReference>
<evidence type="ECO:0000259" key="13">
    <source>
        <dbReference type="PROSITE" id="PS50893"/>
    </source>
</evidence>
<keyword evidence="7" id="KW-0788">Thiol protease</keyword>
<keyword evidence="8" id="KW-0067">ATP-binding</keyword>
<dbReference type="InterPro" id="IPR036640">
    <property type="entry name" value="ABC1_TM_sf"/>
</dbReference>
<dbReference type="GO" id="GO:0015421">
    <property type="term" value="F:ABC-type oligopeptide transporter activity"/>
    <property type="evidence" value="ECO:0007669"/>
    <property type="project" value="TreeGrafter"/>
</dbReference>
<evidence type="ECO:0000256" key="10">
    <source>
        <dbReference type="ARBA" id="ARBA00023136"/>
    </source>
</evidence>
<evidence type="ECO:0000256" key="2">
    <source>
        <dbReference type="ARBA" id="ARBA00022448"/>
    </source>
</evidence>
<keyword evidence="3" id="KW-1003">Cell membrane</keyword>
<evidence type="ECO:0000256" key="5">
    <source>
        <dbReference type="ARBA" id="ARBA00022741"/>
    </source>
</evidence>
<feature type="domain" description="Cyclic nucleotide-binding" evidence="12">
    <location>
        <begin position="17"/>
        <end position="92"/>
    </location>
</feature>
<keyword evidence="5" id="KW-0547">Nucleotide-binding</keyword>
<feature type="transmembrane region" description="Helical" evidence="11">
    <location>
        <begin position="707"/>
        <end position="725"/>
    </location>
</feature>
<dbReference type="PANTHER" id="PTHR43394">
    <property type="entry name" value="ATP-DEPENDENT PERMEASE MDL1, MITOCHONDRIAL"/>
    <property type="match status" value="1"/>
</dbReference>